<keyword evidence="3" id="KW-0963">Cytoplasm</keyword>
<keyword evidence="5" id="KW-0808">Transferase</keyword>
<gene>
    <name evidence="9" type="ORF">TMES_16225</name>
</gene>
<comment type="subcellular location">
    <subcellularLocation>
        <location evidence="1">Cytoplasm</location>
    </subcellularLocation>
</comment>
<proteinExistence type="predicted"/>
<dbReference type="InterPro" id="IPR004701">
    <property type="entry name" value="PTS_EIIA_man-typ"/>
</dbReference>
<comment type="caution">
    <text evidence="9">The sequence shown here is derived from an EMBL/GenBank/DDBJ whole genome shotgun (WGS) entry which is preliminary data.</text>
</comment>
<dbReference type="PROSITE" id="PS51096">
    <property type="entry name" value="PTS_EIIA_TYPE_4"/>
    <property type="match status" value="1"/>
</dbReference>
<dbReference type="GO" id="GO:0016020">
    <property type="term" value="C:membrane"/>
    <property type="evidence" value="ECO:0007669"/>
    <property type="project" value="InterPro"/>
</dbReference>
<keyword evidence="7" id="KW-0418">Kinase</keyword>
<dbReference type="AlphaFoldDB" id="A0A1Y2KXE9"/>
<dbReference type="InterPro" id="IPR033887">
    <property type="entry name" value="PTS_IIA_man"/>
</dbReference>
<dbReference type="PANTHER" id="PTHR33799:SF1">
    <property type="entry name" value="PTS SYSTEM MANNOSE-SPECIFIC EIIAB COMPONENT-RELATED"/>
    <property type="match status" value="1"/>
</dbReference>
<dbReference type="PANTHER" id="PTHR33799">
    <property type="entry name" value="PTS PERMEASE-RELATED-RELATED"/>
    <property type="match status" value="1"/>
</dbReference>
<protein>
    <submittedName>
        <fullName evidence="9">PTS fructose transporter subunit IIA</fullName>
    </submittedName>
</protein>
<dbReference type="Pfam" id="PF03610">
    <property type="entry name" value="EIIA-man"/>
    <property type="match status" value="1"/>
</dbReference>
<evidence type="ECO:0000259" key="8">
    <source>
        <dbReference type="PROSITE" id="PS51096"/>
    </source>
</evidence>
<evidence type="ECO:0000256" key="1">
    <source>
        <dbReference type="ARBA" id="ARBA00004496"/>
    </source>
</evidence>
<name>A0A1Y2KXE9_9PROT</name>
<dbReference type="CDD" id="cd00006">
    <property type="entry name" value="PTS_IIA_man"/>
    <property type="match status" value="1"/>
</dbReference>
<evidence type="ECO:0000256" key="5">
    <source>
        <dbReference type="ARBA" id="ARBA00022679"/>
    </source>
</evidence>
<dbReference type="GO" id="GO:0005737">
    <property type="term" value="C:cytoplasm"/>
    <property type="evidence" value="ECO:0007669"/>
    <property type="project" value="UniProtKB-SubCell"/>
</dbReference>
<organism evidence="9 10">
    <name type="scientific">Thalassospira mesophila</name>
    <dbReference type="NCBI Taxonomy" id="1293891"/>
    <lineage>
        <taxon>Bacteria</taxon>
        <taxon>Pseudomonadati</taxon>
        <taxon>Pseudomonadota</taxon>
        <taxon>Alphaproteobacteria</taxon>
        <taxon>Rhodospirillales</taxon>
        <taxon>Thalassospiraceae</taxon>
        <taxon>Thalassospira</taxon>
    </lineage>
</organism>
<dbReference type="InterPro" id="IPR051471">
    <property type="entry name" value="Bacterial_PTS_sugar_comp"/>
</dbReference>
<evidence type="ECO:0000256" key="4">
    <source>
        <dbReference type="ARBA" id="ARBA00022597"/>
    </source>
</evidence>
<dbReference type="OrthoDB" id="9794368at2"/>
<dbReference type="STRING" id="1293891.TMES_16225"/>
<dbReference type="InterPro" id="IPR036662">
    <property type="entry name" value="PTS_EIIA_man-typ_sf"/>
</dbReference>
<reference evidence="9 10" key="1">
    <citation type="submission" date="2014-03" db="EMBL/GenBank/DDBJ databases">
        <title>The draft genome sequence of Thalassospira mesophila JCM 18969.</title>
        <authorList>
            <person name="Lai Q."/>
            <person name="Shao Z."/>
        </authorList>
    </citation>
    <scope>NUCLEOTIDE SEQUENCE [LARGE SCALE GENOMIC DNA]</scope>
    <source>
        <strain evidence="9 10">JCM 18969</strain>
    </source>
</reference>
<evidence type="ECO:0000313" key="10">
    <source>
        <dbReference type="Proteomes" id="UP000193391"/>
    </source>
</evidence>
<keyword evidence="10" id="KW-1185">Reference proteome</keyword>
<dbReference type="RefSeq" id="WP_085584449.1">
    <property type="nucleotide sequence ID" value="NZ_JFKA01000008.1"/>
</dbReference>
<evidence type="ECO:0000256" key="7">
    <source>
        <dbReference type="ARBA" id="ARBA00022777"/>
    </source>
</evidence>
<dbReference type="Proteomes" id="UP000193391">
    <property type="component" value="Unassembled WGS sequence"/>
</dbReference>
<keyword evidence="6" id="KW-0598">Phosphotransferase system</keyword>
<evidence type="ECO:0000256" key="2">
    <source>
        <dbReference type="ARBA" id="ARBA00022448"/>
    </source>
</evidence>
<accession>A0A1Y2KXE9</accession>
<evidence type="ECO:0000256" key="3">
    <source>
        <dbReference type="ARBA" id="ARBA00022490"/>
    </source>
</evidence>
<keyword evidence="4" id="KW-0762">Sugar transport</keyword>
<sequence>MIGMVLVTHGDLAREFVAALEHVVGAQENVAAVCIGPDDDMEQRRADILAAVEDVDSGQGVVLLTDMFGGTPSNLAISIMEQAHVEVIAGVNLPLLIKLASVRVEGTLAQAVNAAQDAGRKYINVASRLLSGEE</sequence>
<dbReference type="GO" id="GO:0009401">
    <property type="term" value="P:phosphoenolpyruvate-dependent sugar phosphotransferase system"/>
    <property type="evidence" value="ECO:0007669"/>
    <property type="project" value="UniProtKB-KW"/>
</dbReference>
<dbReference type="GO" id="GO:0016301">
    <property type="term" value="F:kinase activity"/>
    <property type="evidence" value="ECO:0007669"/>
    <property type="project" value="UniProtKB-KW"/>
</dbReference>
<feature type="domain" description="PTS EIIA type-4" evidence="8">
    <location>
        <begin position="1"/>
        <end position="123"/>
    </location>
</feature>
<dbReference type="Gene3D" id="3.40.50.510">
    <property type="entry name" value="Phosphotransferase system, mannose-type IIA component"/>
    <property type="match status" value="1"/>
</dbReference>
<dbReference type="SUPFAM" id="SSF53062">
    <property type="entry name" value="PTS system fructose IIA component-like"/>
    <property type="match status" value="1"/>
</dbReference>
<evidence type="ECO:0000313" key="9">
    <source>
        <dbReference type="EMBL" id="OSQ36995.1"/>
    </source>
</evidence>
<dbReference type="EMBL" id="JFKA01000008">
    <property type="protein sequence ID" value="OSQ36995.1"/>
    <property type="molecule type" value="Genomic_DNA"/>
</dbReference>
<keyword evidence="2" id="KW-0813">Transport</keyword>
<evidence type="ECO:0000256" key="6">
    <source>
        <dbReference type="ARBA" id="ARBA00022683"/>
    </source>
</evidence>